<protein>
    <submittedName>
        <fullName evidence="2">Multidrug ABC transporter</fullName>
    </submittedName>
</protein>
<dbReference type="Gene3D" id="3.30.2090.10">
    <property type="entry name" value="Multidrug efflux transporter AcrB TolC docking domain, DN and DC subdomains"/>
    <property type="match status" value="2"/>
</dbReference>
<dbReference type="Gene3D" id="3.30.70.1430">
    <property type="entry name" value="Multidrug efflux transporter AcrB pore domain"/>
    <property type="match status" value="2"/>
</dbReference>
<feature type="transmembrane region" description="Helical" evidence="1">
    <location>
        <begin position="389"/>
        <end position="410"/>
    </location>
</feature>
<evidence type="ECO:0000313" key="3">
    <source>
        <dbReference type="Proteomes" id="UP001320148"/>
    </source>
</evidence>
<dbReference type="Gene3D" id="3.30.70.1440">
    <property type="entry name" value="Multidrug efflux transporter AcrB pore domain"/>
    <property type="match status" value="1"/>
</dbReference>
<keyword evidence="1" id="KW-0472">Membrane</keyword>
<dbReference type="Gene3D" id="1.20.1640.10">
    <property type="entry name" value="Multidrug efflux transporter AcrB transmembrane domain"/>
    <property type="match status" value="2"/>
</dbReference>
<feature type="transmembrane region" description="Helical" evidence="1">
    <location>
        <begin position="434"/>
        <end position="454"/>
    </location>
</feature>
<keyword evidence="1" id="KW-0812">Transmembrane</keyword>
<dbReference type="RefSeq" id="WP_236892988.1">
    <property type="nucleotide sequence ID" value="NZ_AP024488.1"/>
</dbReference>
<evidence type="ECO:0000313" key="2">
    <source>
        <dbReference type="EMBL" id="BCS96697.1"/>
    </source>
</evidence>
<reference evidence="2 3" key="1">
    <citation type="submission" date="2021-02" db="EMBL/GenBank/DDBJ databases">
        <title>Complete genome of Desulfoluna sp. strain ASN36.</title>
        <authorList>
            <person name="Takahashi A."/>
            <person name="Kojima H."/>
            <person name="Fukui M."/>
        </authorList>
    </citation>
    <scope>NUCLEOTIDE SEQUENCE [LARGE SCALE GENOMIC DNA]</scope>
    <source>
        <strain evidence="2 3">ASN36</strain>
    </source>
</reference>
<name>A0ABN6F5Z0_9BACT</name>
<feature type="transmembrane region" description="Helical" evidence="1">
    <location>
        <begin position="890"/>
        <end position="910"/>
    </location>
</feature>
<feature type="transmembrane region" description="Helical" evidence="1">
    <location>
        <begin position="532"/>
        <end position="550"/>
    </location>
</feature>
<feature type="transmembrane region" description="Helical" evidence="1">
    <location>
        <begin position="505"/>
        <end position="525"/>
    </location>
</feature>
<dbReference type="InterPro" id="IPR027463">
    <property type="entry name" value="AcrB_DN_DC_subdom"/>
</dbReference>
<feature type="transmembrane region" description="Helical" evidence="1">
    <location>
        <begin position="12"/>
        <end position="29"/>
    </location>
</feature>
<dbReference type="Pfam" id="PF00873">
    <property type="entry name" value="ACR_tran"/>
    <property type="match status" value="1"/>
</dbReference>
<feature type="transmembrane region" description="Helical" evidence="1">
    <location>
        <begin position="466"/>
        <end position="493"/>
    </location>
</feature>
<dbReference type="SUPFAM" id="SSF82866">
    <property type="entry name" value="Multidrug efflux transporter AcrB transmembrane domain"/>
    <property type="match status" value="2"/>
</dbReference>
<dbReference type="PRINTS" id="PR00702">
    <property type="entry name" value="ACRIFLAVINRP"/>
</dbReference>
<keyword evidence="1" id="KW-1133">Transmembrane helix</keyword>
<dbReference type="PANTHER" id="PTHR32063:SF0">
    <property type="entry name" value="SWARMING MOTILITY PROTEIN SWRC"/>
    <property type="match status" value="1"/>
</dbReference>
<dbReference type="InterPro" id="IPR001036">
    <property type="entry name" value="Acrflvin-R"/>
</dbReference>
<proteinExistence type="predicted"/>
<accession>A0ABN6F5Z0</accession>
<feature type="transmembrane region" description="Helical" evidence="1">
    <location>
        <begin position="999"/>
        <end position="1022"/>
    </location>
</feature>
<dbReference type="Gene3D" id="3.30.70.1320">
    <property type="entry name" value="Multidrug efflux transporter AcrB pore domain like"/>
    <property type="match status" value="1"/>
</dbReference>
<dbReference type="SUPFAM" id="SSF82693">
    <property type="entry name" value="Multidrug efflux transporter AcrB pore domain, PN1, PN2, PC1 and PC2 subdomains"/>
    <property type="match status" value="2"/>
</dbReference>
<feature type="transmembrane region" description="Helical" evidence="1">
    <location>
        <begin position="866"/>
        <end position="883"/>
    </location>
</feature>
<feature type="transmembrane region" description="Helical" evidence="1">
    <location>
        <begin position="922"/>
        <end position="946"/>
    </location>
</feature>
<feature type="transmembrane region" description="Helical" evidence="1">
    <location>
        <begin position="365"/>
        <end position="382"/>
    </location>
</feature>
<dbReference type="Proteomes" id="UP001320148">
    <property type="component" value="Chromosome"/>
</dbReference>
<gene>
    <name evidence="2" type="ORF">DSLASN_23290</name>
</gene>
<dbReference type="EMBL" id="AP024488">
    <property type="protein sequence ID" value="BCS96697.1"/>
    <property type="molecule type" value="Genomic_DNA"/>
</dbReference>
<keyword evidence="3" id="KW-1185">Reference proteome</keyword>
<organism evidence="2 3">
    <name type="scientific">Desulfoluna limicola</name>
    <dbReference type="NCBI Taxonomy" id="2810562"/>
    <lineage>
        <taxon>Bacteria</taxon>
        <taxon>Pseudomonadati</taxon>
        <taxon>Thermodesulfobacteriota</taxon>
        <taxon>Desulfobacteria</taxon>
        <taxon>Desulfobacterales</taxon>
        <taxon>Desulfolunaceae</taxon>
        <taxon>Desulfoluna</taxon>
    </lineage>
</organism>
<sequence>MDLIKFSIQRPVTAAVMVIMIVLFGFIGLSKLPVQLAPDTDMPEIEVMTTWAGASPSELETEVVEKQEDKLKSLQGLQKMESSSYNDYATVTLTFDLETNVDTALLRVSNKLSEVSGYPDNVNEPVISSSGGSSSPIIWMQLRAKKESGTNILAQRTFFENEIKQYLERIDGVASLMVFGGTEDQLEIVLNPEKMARRGITINQVITRVTAANNDISAGVLGIDRRNYRIRTTSKFQNVADPLEVVIMDDGINRVFLRDIADVRIGYEPQFVSVMENGDEGIVIGVKKQKGGNVIEIVDRVKQVVNELNDGILAERGLYINWSHDEAPYILRSIATMKKNVFIGAFLAIIVLATFLRSARSTGTIGLAIPISAIGTFISLWLMNRNLNVVSLAGISFAVGMLVDNSIVVLENIDRHLKLGKKTFDAVYEGASEVYGAVIASTLTTVAVFLPVIFMKQEAGQLFRDIAIAITTAILLSLFVSITVIPSFMHLIYKKKGPSEKEGGFIGKIGDTFISGIMAVSNFCLKNIVTRVGCVVVFTAFSILIAWALMPKAEYLPQGNQNFIMSILVPPPGYSADKRKEVGDYIFQETQKYRQDTGEGLPKIENVFYVSADMISLFGVTMVDEDETRAGELIPSLNNIIYSMPGMFGISLQPGIFESGLGKGRTIDLNISGEDMGAIVQAGYTLMGAVGQTVPNSQIRPVPSLEIAYPEGRIIPDKQKLAANGLTEQQLGIYVDVLMDGRKVADYSPDGKDRIDLVIRGEETDFKTPEAILNAPMVNNLGQLVRVRDVSSLSYEHGMTQIDRLEKRRNIRLEITPPVEIPLQEAMENIRANVDGLKEAGQLSGVDVKLGGNADKLVETFDALKWNLLLAILITYLLMAALFENFLYPFIILFSVPLAAAGGFIGLRLVDLLVAPQPLDVLTMLGFIILVGTVVNNAILIVHQSLNNVRYENMLGMEAITDAVRTRIRPIFMSVCTSVSGFLPLVLATDAGSELYRGIGSVLLGGMALSTLFTLFVIPALLSFFIGWEEKGADTEGTTQMVA</sequence>
<dbReference type="SUPFAM" id="SSF82714">
    <property type="entry name" value="Multidrug efflux transporter AcrB TolC docking domain, DN and DC subdomains"/>
    <property type="match status" value="2"/>
</dbReference>
<dbReference type="PANTHER" id="PTHR32063">
    <property type="match status" value="1"/>
</dbReference>
<evidence type="ECO:0000256" key="1">
    <source>
        <dbReference type="SAM" id="Phobius"/>
    </source>
</evidence>
<feature type="transmembrane region" description="Helical" evidence="1">
    <location>
        <begin position="967"/>
        <end position="987"/>
    </location>
</feature>
<feature type="transmembrane region" description="Helical" evidence="1">
    <location>
        <begin position="341"/>
        <end position="359"/>
    </location>
</feature>